<sequence>MEGKPARNFKYVGRSIPIEDGAAKASGQIRYTGDMAIDGMLHAHLVFSQVPHGRIKNIDISEAMAVPGVVKIYMRDNAPQIRFNSQVWFAGQNAVEDQELFPEVVRFIGDTVAAVVAETKAAALTAASLIKTDYELLPMVIDPEDALSGQVAVHDSGNPFFTMEASYGDTAASMTAPEGIVVEDRVETPKIHHAAMENHVCIAAPDHRGRITVHSPCQIVYSVRLIVAKVLGLAYHKIRVIKTPIGGSFGGKQEITLEPYCAFFAKDLNRPVKLEFNRWASIIATRTRTKTIGYVKTVVSPEGKIMARDMKHIIDTGAYTSNGRVICYAMGKKLSRLYRIPSQHYQAIAVHTNTAIAGAARGYGSPQVQTIAEINLDNVARHLQMDPVEFRLKNLVHPFDADPGGGPNLGNARIIDCVRKGAEAFGWREKWNRTKPEGRWQTGVGMACATHGNGYYGAYQEFGTMTIRMLEDGSIMLNAGLHDLGNGTVTAMKQIVAEVLEVALDMIEAPEADTDISPYDIGCQASRVIHVCGANAMQAAEELRSLLIRESAKIFQCSEEEVLLENGMVYTSREPEKKISYGQMAAAIQQKNQVELICTITYRSPANPGSYAVNFVEVAVDTYTGFVKVVDVVAVHDIGQAINTGFVEGQIHGGVQMGLGLAISEDIAYDARTGVAGGASFSKYHLVNAPDMPPVRVLLIEEGEEHGPYGAKSVGELATIPVTAATVNAINHALAANFTILPVTPDKIMAMLTARQASNRTLLR</sequence>
<evidence type="ECO:0000313" key="4">
    <source>
        <dbReference type="EMBL" id="SCM81164.1"/>
    </source>
</evidence>
<name>A0A212LU67_9FIRM</name>
<dbReference type="InterPro" id="IPR046867">
    <property type="entry name" value="AldOxase/xan_DH_MoCoBD2"/>
</dbReference>
<accession>A0A212LU67</accession>
<dbReference type="SUPFAM" id="SSF54665">
    <property type="entry name" value="CO dehydrogenase molybdoprotein N-domain-like"/>
    <property type="match status" value="1"/>
</dbReference>
<dbReference type="InterPro" id="IPR036856">
    <property type="entry name" value="Ald_Oxase/Xan_DH_a/b_sf"/>
</dbReference>
<keyword evidence="1" id="KW-0500">Molybdenum</keyword>
<dbReference type="InterPro" id="IPR008274">
    <property type="entry name" value="AldOxase/xan_DH_MoCoBD1"/>
</dbReference>
<dbReference type="SUPFAM" id="SSF56003">
    <property type="entry name" value="Molybdenum cofactor-binding domain"/>
    <property type="match status" value="1"/>
</dbReference>
<dbReference type="InterPro" id="IPR000674">
    <property type="entry name" value="Ald_Oxase/Xan_DH_a/b"/>
</dbReference>
<evidence type="ECO:0000259" key="3">
    <source>
        <dbReference type="SMART" id="SM01008"/>
    </source>
</evidence>
<dbReference type="SMART" id="SM01008">
    <property type="entry name" value="Ald_Xan_dh_C"/>
    <property type="match status" value="1"/>
</dbReference>
<dbReference type="RefSeq" id="WP_288184264.1">
    <property type="nucleotide sequence ID" value="NZ_LT608335.1"/>
</dbReference>
<reference evidence="4" key="1">
    <citation type="submission" date="2016-08" db="EMBL/GenBank/DDBJ databases">
        <authorList>
            <person name="Seilhamer J.J."/>
        </authorList>
    </citation>
    <scope>NUCLEOTIDE SEQUENCE</scope>
    <source>
        <strain evidence="4">86</strain>
    </source>
</reference>
<dbReference type="GO" id="GO:0016491">
    <property type="term" value="F:oxidoreductase activity"/>
    <property type="evidence" value="ECO:0007669"/>
    <property type="project" value="UniProtKB-KW"/>
</dbReference>
<dbReference type="PANTHER" id="PTHR11908:SF132">
    <property type="entry name" value="ALDEHYDE OXIDASE 1-RELATED"/>
    <property type="match status" value="1"/>
</dbReference>
<dbReference type="Gene3D" id="3.30.365.10">
    <property type="entry name" value="Aldehyde oxidase/xanthine dehydrogenase, molybdopterin binding domain"/>
    <property type="match status" value="4"/>
</dbReference>
<protein>
    <submittedName>
        <fullName evidence="4">Aerobic-type carbon monoxide dehydrogenase, large subunit CoxL/CutL-like protein</fullName>
    </submittedName>
</protein>
<organism evidence="4">
    <name type="scientific">uncultured Sporomusa sp</name>
    <dbReference type="NCBI Taxonomy" id="307249"/>
    <lineage>
        <taxon>Bacteria</taxon>
        <taxon>Bacillati</taxon>
        <taxon>Bacillota</taxon>
        <taxon>Negativicutes</taxon>
        <taxon>Selenomonadales</taxon>
        <taxon>Sporomusaceae</taxon>
        <taxon>Sporomusa</taxon>
        <taxon>environmental samples</taxon>
    </lineage>
</organism>
<gene>
    <name evidence="4" type="ORF">KL86SPO_31343</name>
</gene>
<keyword evidence="2" id="KW-0560">Oxidoreductase</keyword>
<evidence type="ECO:0000256" key="1">
    <source>
        <dbReference type="ARBA" id="ARBA00022505"/>
    </source>
</evidence>
<dbReference type="EMBL" id="FMJE01000003">
    <property type="protein sequence ID" value="SCM81164.1"/>
    <property type="molecule type" value="Genomic_DNA"/>
</dbReference>
<dbReference type="InterPro" id="IPR037165">
    <property type="entry name" value="AldOxase/xan_DH_Mopterin-bd_sf"/>
</dbReference>
<dbReference type="InterPro" id="IPR016208">
    <property type="entry name" value="Ald_Oxase/xanthine_DH-like"/>
</dbReference>
<proteinExistence type="predicted"/>
<dbReference type="Pfam" id="PF02738">
    <property type="entry name" value="MoCoBD_1"/>
    <property type="match status" value="1"/>
</dbReference>
<dbReference type="Pfam" id="PF20256">
    <property type="entry name" value="MoCoBD_2"/>
    <property type="match status" value="1"/>
</dbReference>
<feature type="domain" description="Aldehyde oxidase/xanthine dehydrogenase a/b hammerhead" evidence="3">
    <location>
        <begin position="26"/>
        <end position="138"/>
    </location>
</feature>
<dbReference type="Pfam" id="PF01315">
    <property type="entry name" value="Ald_Xan_dh_C"/>
    <property type="match status" value="1"/>
</dbReference>
<dbReference type="AlphaFoldDB" id="A0A212LU67"/>
<dbReference type="GO" id="GO:0005506">
    <property type="term" value="F:iron ion binding"/>
    <property type="evidence" value="ECO:0007669"/>
    <property type="project" value="InterPro"/>
</dbReference>
<evidence type="ECO:0000256" key="2">
    <source>
        <dbReference type="ARBA" id="ARBA00023002"/>
    </source>
</evidence>
<dbReference type="Gene3D" id="3.90.1170.50">
    <property type="entry name" value="Aldehyde oxidase/xanthine dehydrogenase, a/b hammerhead"/>
    <property type="match status" value="1"/>
</dbReference>
<dbReference type="PANTHER" id="PTHR11908">
    <property type="entry name" value="XANTHINE DEHYDROGENASE"/>
    <property type="match status" value="1"/>
</dbReference>